<dbReference type="GeneID" id="140702536"/>
<dbReference type="RefSeq" id="XP_072838730.1">
    <property type="nucleotide sequence ID" value="XM_072982629.1"/>
</dbReference>
<feature type="region of interest" description="Disordered" evidence="1">
    <location>
        <begin position="214"/>
        <end position="239"/>
    </location>
</feature>
<reference evidence="3 4" key="1">
    <citation type="submission" date="2025-05" db="UniProtKB">
        <authorList>
            <consortium name="RefSeq"/>
        </authorList>
    </citation>
    <scope>IDENTIFICATION</scope>
</reference>
<evidence type="ECO:0000313" key="3">
    <source>
        <dbReference type="RefSeq" id="XP_072838730.1"/>
    </source>
</evidence>
<evidence type="ECO:0000313" key="4">
    <source>
        <dbReference type="RefSeq" id="XP_072838731.1"/>
    </source>
</evidence>
<feature type="compositionally biased region" description="Basic and acidic residues" evidence="1">
    <location>
        <begin position="219"/>
        <end position="239"/>
    </location>
</feature>
<dbReference type="Proteomes" id="UP001652642">
    <property type="component" value="Chromosome 13"/>
</dbReference>
<gene>
    <name evidence="3 4" type="primary">LOC140702536</name>
</gene>
<feature type="region of interest" description="Disordered" evidence="1">
    <location>
        <begin position="254"/>
        <end position="278"/>
    </location>
</feature>
<feature type="region of interest" description="Disordered" evidence="1">
    <location>
        <begin position="23"/>
        <end position="42"/>
    </location>
</feature>
<feature type="compositionally biased region" description="Low complexity" evidence="1">
    <location>
        <begin position="142"/>
        <end position="151"/>
    </location>
</feature>
<keyword evidence="2" id="KW-1185">Reference proteome</keyword>
<feature type="region of interest" description="Disordered" evidence="1">
    <location>
        <begin position="48"/>
        <end position="155"/>
    </location>
</feature>
<sequence>MWERLGNWFASWIATVRRCQAEVDSNPEPEQHGEGRLLPSSSYAFTVPATLKPPRRGEAGETEIPGSSALAEGGRGPSASGSQERRCQRMLHKENRGLDRGSQRLQEVDAERGRGRDSRILPLPGTEAPRTPSALAEGGRGSSAADAGRASLKVDSGSQERRCQCMLHEENRGLDLETLGAVRLKEDFGFCCTGQTLSAVRGCSLSVNTGAAAAEAEGETSREADPGAKEDQSPEARFRRPEIEGQLRCALLPASPEEGREAAEEGPTDQERGREEVQPISLRLHLKVMVGGWSKTQRQRASSSRVLPLSVNTICALNQRKISTKVVVDYAPLQIAVITRRYHIIPDLLKCGARSEAPPALPSSV</sequence>
<dbReference type="RefSeq" id="XP_072838731.1">
    <property type="nucleotide sequence ID" value="XM_072982630.1"/>
</dbReference>
<name>A0ABM5F012_9SAUR</name>
<evidence type="ECO:0000256" key="1">
    <source>
        <dbReference type="SAM" id="MobiDB-lite"/>
    </source>
</evidence>
<feature type="compositionally biased region" description="Basic and acidic residues" evidence="1">
    <location>
        <begin position="257"/>
        <end position="277"/>
    </location>
</feature>
<proteinExistence type="predicted"/>
<feature type="compositionally biased region" description="Basic and acidic residues" evidence="1">
    <location>
        <begin position="83"/>
        <end position="119"/>
    </location>
</feature>
<protein>
    <submittedName>
        <fullName evidence="3 4">Uncharacterized protein</fullName>
    </submittedName>
</protein>
<organism evidence="2 4">
    <name type="scientific">Pogona vitticeps</name>
    <name type="common">central bearded dragon</name>
    <dbReference type="NCBI Taxonomy" id="103695"/>
    <lineage>
        <taxon>Eukaryota</taxon>
        <taxon>Metazoa</taxon>
        <taxon>Chordata</taxon>
        <taxon>Craniata</taxon>
        <taxon>Vertebrata</taxon>
        <taxon>Euteleostomi</taxon>
        <taxon>Lepidosauria</taxon>
        <taxon>Squamata</taxon>
        <taxon>Bifurcata</taxon>
        <taxon>Unidentata</taxon>
        <taxon>Episquamata</taxon>
        <taxon>Toxicofera</taxon>
        <taxon>Iguania</taxon>
        <taxon>Acrodonta</taxon>
        <taxon>Agamidae</taxon>
        <taxon>Amphibolurinae</taxon>
        <taxon>Pogona</taxon>
    </lineage>
</organism>
<evidence type="ECO:0000313" key="2">
    <source>
        <dbReference type="Proteomes" id="UP001652642"/>
    </source>
</evidence>
<accession>A0ABM5F012</accession>